<evidence type="ECO:0000313" key="2">
    <source>
        <dbReference type="EMBL" id="GAB1309966.1"/>
    </source>
</evidence>
<dbReference type="GeneID" id="98170921"/>
<dbReference type="PANTHER" id="PTHR40788:SF1">
    <property type="entry name" value="IPA PROTEIN"/>
    <property type="match status" value="1"/>
</dbReference>
<keyword evidence="3" id="KW-1185">Reference proteome</keyword>
<feature type="compositionally biased region" description="Basic and acidic residues" evidence="1">
    <location>
        <begin position="549"/>
        <end position="559"/>
    </location>
</feature>
<reference evidence="2 3" key="1">
    <citation type="submission" date="2024-09" db="EMBL/GenBank/DDBJ databases">
        <title>Itraconazole resistance in Madurella fahalii resulting from another homologue of gene encoding cytochrome P450 14-alpha sterol demethylase (CYP51).</title>
        <authorList>
            <person name="Yoshioka I."/>
            <person name="Fahal A.H."/>
            <person name="Kaneko S."/>
            <person name="Yaguchi T."/>
        </authorList>
    </citation>
    <scope>NUCLEOTIDE SEQUENCE [LARGE SCALE GENOMIC DNA]</scope>
    <source>
        <strain evidence="2 3">IFM 68171</strain>
    </source>
</reference>
<sequence length="688" mass="76784">MEAPQKQVLLKELHADLARKYKTHAAAIEKIWRSFDQSRRAQCMRAGAARGEVLRHSMDPSMGNVCKIIPEWNLRDVTNPKSDFFLDMLKHRATTSVFEQYMNGPNGGPGDHNIILEMIHTRGLRHVEPFRHCYTFFLDEDHYGNSVKILKDHAETLASFAVPINRGFCVPQSTGELILERQITLIQCLNIIVKDILDLGSKSRDRKALPKKSDKAGLAAFSKLTIQSPLAKLALADLLATAREQQASLDEYLALLSTEPVVLSHAVNVCGAVLEALHGAVKAAATWSYLGRLLDLLERSGDDKAYRPIILQVISNVCHLEYNRAKALFKRHFQTGTGAKWFKRVSGVHDNTGNARVSMKDIKNGAGSNAQLQPMLALCRANTTSSAAADCLKNLAQRHELHPMEREELEGREADALCDLAVVVGFIQDLSPAISMPSLSRKKGQMFVSRSQELEAELNKIKDEIDLRDFVVPIDNLLEPGMAEGALKALDHFIVERTGTKLGFLYQDLVEDCISDLDKQYRQVKAETEQQLDKGAGWIPFPESTPQPPEKRVEQRRQKEKIRPSYSSVYEIAPHAEPTAVEEPAVPLQKFKVSPSTAQVFSTLFAKSGSRGAVSWAAFQGAMADLGFSVMPKYGSVYTFLPPENMAVNKAFTVHRPHKSQIEGYLILVFARRLKRVYGWSQKTFEVA</sequence>
<evidence type="ECO:0008006" key="4">
    <source>
        <dbReference type="Google" id="ProtNLM"/>
    </source>
</evidence>
<organism evidence="2 3">
    <name type="scientific">Madurella fahalii</name>
    <dbReference type="NCBI Taxonomy" id="1157608"/>
    <lineage>
        <taxon>Eukaryota</taxon>
        <taxon>Fungi</taxon>
        <taxon>Dikarya</taxon>
        <taxon>Ascomycota</taxon>
        <taxon>Pezizomycotina</taxon>
        <taxon>Sordariomycetes</taxon>
        <taxon>Sordariomycetidae</taxon>
        <taxon>Sordariales</taxon>
        <taxon>Sordariales incertae sedis</taxon>
        <taxon>Madurella</taxon>
    </lineage>
</organism>
<comment type="caution">
    <text evidence="2">The sequence shown here is derived from an EMBL/GenBank/DDBJ whole genome shotgun (WGS) entry which is preliminary data.</text>
</comment>
<protein>
    <recommendedName>
        <fullName evidence="4">Ipa protein</fullName>
    </recommendedName>
</protein>
<feature type="region of interest" description="Disordered" evidence="1">
    <location>
        <begin position="535"/>
        <end position="559"/>
    </location>
</feature>
<gene>
    <name evidence="2" type="ORF">MFIFM68171_00176</name>
</gene>
<accession>A0ABQ0FWT9</accession>
<dbReference type="EMBL" id="BAAFSV010000001">
    <property type="protein sequence ID" value="GAB1309966.1"/>
    <property type="molecule type" value="Genomic_DNA"/>
</dbReference>
<evidence type="ECO:0000313" key="3">
    <source>
        <dbReference type="Proteomes" id="UP001628179"/>
    </source>
</evidence>
<proteinExistence type="predicted"/>
<evidence type="ECO:0000256" key="1">
    <source>
        <dbReference type="SAM" id="MobiDB-lite"/>
    </source>
</evidence>
<dbReference type="Proteomes" id="UP001628179">
    <property type="component" value="Unassembled WGS sequence"/>
</dbReference>
<dbReference type="PANTHER" id="PTHR40788">
    <property type="entry name" value="CLR5 DOMAIN-CONTAINING PROTEIN-RELATED"/>
    <property type="match status" value="1"/>
</dbReference>
<name>A0ABQ0FWT9_9PEZI</name>
<dbReference type="RefSeq" id="XP_070911699.1">
    <property type="nucleotide sequence ID" value="XM_071055598.1"/>
</dbReference>